<dbReference type="EMBL" id="JYNV01000179">
    <property type="protein sequence ID" value="KZM23916.1"/>
    <property type="molecule type" value="Genomic_DNA"/>
</dbReference>
<name>A0A163ETU9_DIDRA</name>
<organism evidence="1 2">
    <name type="scientific">Didymella rabiei</name>
    <name type="common">Chickpea ascochyta blight fungus</name>
    <name type="synonym">Mycosphaerella rabiei</name>
    <dbReference type="NCBI Taxonomy" id="5454"/>
    <lineage>
        <taxon>Eukaryota</taxon>
        <taxon>Fungi</taxon>
        <taxon>Dikarya</taxon>
        <taxon>Ascomycota</taxon>
        <taxon>Pezizomycotina</taxon>
        <taxon>Dothideomycetes</taxon>
        <taxon>Pleosporomycetidae</taxon>
        <taxon>Pleosporales</taxon>
        <taxon>Pleosporineae</taxon>
        <taxon>Didymellaceae</taxon>
        <taxon>Ascochyta</taxon>
    </lineage>
</organism>
<accession>A0A163ETU9</accession>
<evidence type="ECO:0000313" key="1">
    <source>
        <dbReference type="EMBL" id="KZM23916.1"/>
    </source>
</evidence>
<protein>
    <submittedName>
        <fullName evidence="1">Uncharacterized protein</fullName>
    </submittedName>
</protein>
<reference evidence="1 2" key="1">
    <citation type="journal article" date="2016" name="Sci. Rep.">
        <title>Draft genome sequencing and secretome analysis of fungal phytopathogen Ascochyta rabiei provides insight into the necrotrophic effector repertoire.</title>
        <authorList>
            <person name="Verma S."/>
            <person name="Gazara R.K."/>
            <person name="Nizam S."/>
            <person name="Parween S."/>
            <person name="Chattopadhyay D."/>
            <person name="Verma P.K."/>
        </authorList>
    </citation>
    <scope>NUCLEOTIDE SEQUENCE [LARGE SCALE GENOMIC DNA]</scope>
    <source>
        <strain evidence="1 2">ArDII</strain>
    </source>
</reference>
<proteinExistence type="predicted"/>
<gene>
    <name evidence="1" type="ORF">ST47_g4832</name>
</gene>
<evidence type="ECO:0000313" key="2">
    <source>
        <dbReference type="Proteomes" id="UP000076837"/>
    </source>
</evidence>
<keyword evidence="2" id="KW-1185">Reference proteome</keyword>
<dbReference type="OrthoDB" id="10507393at2759"/>
<dbReference type="Proteomes" id="UP000076837">
    <property type="component" value="Unassembled WGS sequence"/>
</dbReference>
<sequence>MTIISCFKYGLLITCLLSPVTGLFHVPFWSGSKTTKQVRQQVQITELPMECEMIHRQLAPSNNTRSIGYLVIIANLEDMADVKSEQIQPLKPAWTLEQFQQQFQDAKTSVNNLAPGASVMFDEYRRFQLDIADCLADNKRKDEVIDGLKVEVSTTRADHKADKAIIDKLEAKLNDAQVVIQVQTQERTMMCANMTGLEMKNEMLLQRLQKSAEGVRIVAELGNMHF</sequence>
<comment type="caution">
    <text evidence="1">The sequence shown here is derived from an EMBL/GenBank/DDBJ whole genome shotgun (WGS) entry which is preliminary data.</text>
</comment>
<dbReference type="AlphaFoldDB" id="A0A163ETU9"/>